<proteinExistence type="predicted"/>
<feature type="compositionally biased region" description="Low complexity" evidence="1">
    <location>
        <begin position="61"/>
        <end position="74"/>
    </location>
</feature>
<accession>A0A518DAE7</accession>
<evidence type="ECO:0000256" key="2">
    <source>
        <dbReference type="SAM" id="Phobius"/>
    </source>
</evidence>
<dbReference type="AlphaFoldDB" id="A0A518DAE7"/>
<name>A0A518DAE7_9BACT</name>
<feature type="region of interest" description="Disordered" evidence="1">
    <location>
        <begin position="40"/>
        <end position="75"/>
    </location>
</feature>
<protein>
    <submittedName>
        <fullName evidence="3">Uncharacterized protein</fullName>
    </submittedName>
</protein>
<gene>
    <name evidence="3" type="ORF">Pla175_18320</name>
</gene>
<sequence length="518" mass="53820">MPAPTTPKRKSRQRNQLYITLGVMSVLGIVVGVLVRSGLSTPKPAPTPPAAQRAETGPNTPAASDPSEAAPAGPQLVADDGRTLWQAPAEQGPTSGRPIDLAYLPPGCQMIIALRPSEIAASETGQATLRALGPGVARLLQQIETATGVRFDAIERLTVGLRPSSAQGIETTLVFVSSGADGAKPGVYRPAGADGVGVVAAPAVLSEIRELQGAAPPLRRELELLAKHSDAGRQLSMIVSPNFLYADGKQLFSGAAAALREPLFLETPDEVRGLMLSVDTGPRFYWELRAASVAEMPASKLAATLQGRIAGWPSGLQLAVLDMDPAPHGRRVVAGLPAMARVAAQYSRYGVQNGHAVLNGYLPAGAGPSLALAAELTLAQLSAGTQGAPAGAPAAGGQPTTIAEKLRAPATVSFARDTLEMAVRYLADEMATPITIQGADLQLEGITKNQSFELDVKDRPAEEVLVTILSKANPDKTATGPTDPKQKLVYVVSGDRIVVTTRAAAAKRGDTLPPVFSE</sequence>
<evidence type="ECO:0000256" key="1">
    <source>
        <dbReference type="SAM" id="MobiDB-lite"/>
    </source>
</evidence>
<reference evidence="3 4" key="1">
    <citation type="submission" date="2019-02" db="EMBL/GenBank/DDBJ databases">
        <title>Deep-cultivation of Planctomycetes and their phenomic and genomic characterization uncovers novel biology.</title>
        <authorList>
            <person name="Wiegand S."/>
            <person name="Jogler M."/>
            <person name="Boedeker C."/>
            <person name="Pinto D."/>
            <person name="Vollmers J."/>
            <person name="Rivas-Marin E."/>
            <person name="Kohn T."/>
            <person name="Peeters S.H."/>
            <person name="Heuer A."/>
            <person name="Rast P."/>
            <person name="Oberbeckmann S."/>
            <person name="Bunk B."/>
            <person name="Jeske O."/>
            <person name="Meyerdierks A."/>
            <person name="Storesund J.E."/>
            <person name="Kallscheuer N."/>
            <person name="Luecker S."/>
            <person name="Lage O.M."/>
            <person name="Pohl T."/>
            <person name="Merkel B.J."/>
            <person name="Hornburger P."/>
            <person name="Mueller R.-W."/>
            <person name="Bruemmer F."/>
            <person name="Labrenz M."/>
            <person name="Spormann A.M."/>
            <person name="Op den Camp H."/>
            <person name="Overmann J."/>
            <person name="Amann R."/>
            <person name="Jetten M.S.M."/>
            <person name="Mascher T."/>
            <person name="Medema M.H."/>
            <person name="Devos D.P."/>
            <person name="Kaster A.-K."/>
            <person name="Ovreas L."/>
            <person name="Rohde M."/>
            <person name="Galperin M.Y."/>
            <person name="Jogler C."/>
        </authorList>
    </citation>
    <scope>NUCLEOTIDE SEQUENCE [LARGE SCALE GENOMIC DNA]</scope>
    <source>
        <strain evidence="3 4">Pla175</strain>
    </source>
</reference>
<evidence type="ECO:0000313" key="3">
    <source>
        <dbReference type="EMBL" id="QDU88454.1"/>
    </source>
</evidence>
<keyword evidence="2" id="KW-1133">Transmembrane helix</keyword>
<keyword evidence="2" id="KW-0472">Membrane</keyword>
<dbReference type="KEGG" id="pnd:Pla175_18320"/>
<dbReference type="OrthoDB" id="229095at2"/>
<dbReference type="Proteomes" id="UP000317429">
    <property type="component" value="Chromosome"/>
</dbReference>
<dbReference type="RefSeq" id="WP_145283393.1">
    <property type="nucleotide sequence ID" value="NZ_CP036291.1"/>
</dbReference>
<keyword evidence="2" id="KW-0812">Transmembrane</keyword>
<dbReference type="EMBL" id="CP036291">
    <property type="protein sequence ID" value="QDU88454.1"/>
    <property type="molecule type" value="Genomic_DNA"/>
</dbReference>
<feature type="transmembrane region" description="Helical" evidence="2">
    <location>
        <begin position="17"/>
        <end position="39"/>
    </location>
</feature>
<keyword evidence="4" id="KW-1185">Reference proteome</keyword>
<organism evidence="3 4">
    <name type="scientific">Pirellulimonas nuda</name>
    <dbReference type="NCBI Taxonomy" id="2528009"/>
    <lineage>
        <taxon>Bacteria</taxon>
        <taxon>Pseudomonadati</taxon>
        <taxon>Planctomycetota</taxon>
        <taxon>Planctomycetia</taxon>
        <taxon>Pirellulales</taxon>
        <taxon>Lacipirellulaceae</taxon>
        <taxon>Pirellulimonas</taxon>
    </lineage>
</organism>
<evidence type="ECO:0000313" key="4">
    <source>
        <dbReference type="Proteomes" id="UP000317429"/>
    </source>
</evidence>